<dbReference type="Proteomes" id="UP000649328">
    <property type="component" value="Unassembled WGS sequence"/>
</dbReference>
<protein>
    <submittedName>
        <fullName evidence="1">Uncharacterized protein</fullName>
    </submittedName>
</protein>
<keyword evidence="2" id="KW-1185">Reference proteome</keyword>
<dbReference type="EMBL" id="JACBPP010000009">
    <property type="protein sequence ID" value="KAF7999533.1"/>
    <property type="molecule type" value="Genomic_DNA"/>
</dbReference>
<proteinExistence type="predicted"/>
<sequence>MAVRFLQTIRNHSLNGKKVLSLEEFMFRRNVLSTYRSVMRMIYKHHERVGLAQFAREEFRMNSKETELTSRKYLLQTGISKINDMVSVFGINAKL</sequence>
<evidence type="ECO:0000313" key="1">
    <source>
        <dbReference type="EMBL" id="KAF7999533.1"/>
    </source>
</evidence>
<accession>A0A8H7L973</accession>
<organism evidence="1 2">
    <name type="scientific">Metschnikowia pulcherrima</name>
    <dbReference type="NCBI Taxonomy" id="27326"/>
    <lineage>
        <taxon>Eukaryota</taxon>
        <taxon>Fungi</taxon>
        <taxon>Dikarya</taxon>
        <taxon>Ascomycota</taxon>
        <taxon>Saccharomycotina</taxon>
        <taxon>Pichiomycetes</taxon>
        <taxon>Metschnikowiaceae</taxon>
        <taxon>Metschnikowia</taxon>
    </lineage>
</organism>
<gene>
    <name evidence="1" type="ORF">HF325_006209</name>
</gene>
<dbReference type="OrthoDB" id="74240at2759"/>
<name>A0A8H7L973_9ASCO</name>
<dbReference type="AlphaFoldDB" id="A0A8H7L973"/>
<reference evidence="1" key="1">
    <citation type="submission" date="2020-10" db="EMBL/GenBank/DDBJ databases">
        <title>The Whole-Genome Sequence of Metschnikowia persimmonesis, a Novel Endophytic Yeast Species Isolated from Medicinal Plant Diospyros kaki Thumb.</title>
        <authorList>
            <person name="Rahmat E."/>
            <person name="Kang Y."/>
        </authorList>
    </citation>
    <scope>NUCLEOTIDE SEQUENCE</scope>
    <source>
        <strain evidence="1">KIOM G15050</strain>
    </source>
</reference>
<evidence type="ECO:0000313" key="2">
    <source>
        <dbReference type="Proteomes" id="UP000649328"/>
    </source>
</evidence>
<comment type="caution">
    <text evidence="1">The sequence shown here is derived from an EMBL/GenBank/DDBJ whole genome shotgun (WGS) entry which is preliminary data.</text>
</comment>